<organism evidence="2 3">
    <name type="scientific">Demequina sediminis</name>
    <dbReference type="NCBI Taxonomy" id="1930058"/>
    <lineage>
        <taxon>Bacteria</taxon>
        <taxon>Bacillati</taxon>
        <taxon>Actinomycetota</taxon>
        <taxon>Actinomycetes</taxon>
        <taxon>Micrococcales</taxon>
        <taxon>Demequinaceae</taxon>
        <taxon>Demequina</taxon>
    </lineage>
</organism>
<comment type="caution">
    <text evidence="2">The sequence shown here is derived from an EMBL/GenBank/DDBJ whole genome shotgun (WGS) entry which is preliminary data.</text>
</comment>
<keyword evidence="3" id="KW-1185">Reference proteome</keyword>
<dbReference type="Proteomes" id="UP001426770">
    <property type="component" value="Unassembled WGS sequence"/>
</dbReference>
<evidence type="ECO:0000313" key="2">
    <source>
        <dbReference type="EMBL" id="GAA5519768.1"/>
    </source>
</evidence>
<dbReference type="PROSITE" id="PS00201">
    <property type="entry name" value="FLAVODOXIN"/>
    <property type="match status" value="1"/>
</dbReference>
<dbReference type="SUPFAM" id="SSF52218">
    <property type="entry name" value="Flavoproteins"/>
    <property type="match status" value="1"/>
</dbReference>
<dbReference type="InterPro" id="IPR001226">
    <property type="entry name" value="Flavodoxin_CS"/>
</dbReference>
<evidence type="ECO:0000256" key="1">
    <source>
        <dbReference type="SAM" id="MobiDB-lite"/>
    </source>
</evidence>
<proteinExistence type="predicted"/>
<name>A0ABP9WKK8_9MICO</name>
<reference evidence="2 3" key="1">
    <citation type="submission" date="2024-02" db="EMBL/GenBank/DDBJ databases">
        <title>Lysinimicrobium sediminis NBRC 112286.</title>
        <authorList>
            <person name="Ichikawa N."/>
            <person name="Katano-Makiyama Y."/>
            <person name="Hidaka K."/>
        </authorList>
    </citation>
    <scope>NUCLEOTIDE SEQUENCE [LARGE SCALE GENOMIC DNA]</scope>
    <source>
        <strain evidence="2 3">NBRC 112286</strain>
    </source>
</reference>
<feature type="region of interest" description="Disordered" evidence="1">
    <location>
        <begin position="58"/>
        <end position="82"/>
    </location>
</feature>
<protein>
    <recommendedName>
        <fullName evidence="4">Flavodoxin-like domain-containing protein</fullName>
    </recommendedName>
</protein>
<dbReference type="InterPro" id="IPR029039">
    <property type="entry name" value="Flavoprotein-like_sf"/>
</dbReference>
<sequence>MRAVVVYESLWGNTAAVATAIAAGLGDDAVALSTSEATLAVVQSAQVLVAGAPVHGMSLPTEASRESARSKPTTGHQPAPDLSHVPMRAWLETLPAGPRLGAAFDTRVRGPLGRGAARAIARSLEAHGLTLLDGPRGFTVHLRATSEEPAGLLLPGELDAAHQWGQELRERAHARL</sequence>
<dbReference type="Gene3D" id="3.40.50.360">
    <property type="match status" value="1"/>
</dbReference>
<evidence type="ECO:0000313" key="3">
    <source>
        <dbReference type="Proteomes" id="UP001426770"/>
    </source>
</evidence>
<dbReference type="RefSeq" id="WP_286215470.1">
    <property type="nucleotide sequence ID" value="NZ_AP027736.1"/>
</dbReference>
<accession>A0ABP9WKK8</accession>
<evidence type="ECO:0008006" key="4">
    <source>
        <dbReference type="Google" id="ProtNLM"/>
    </source>
</evidence>
<gene>
    <name evidence="2" type="ORF">Lsed01_02225</name>
</gene>
<dbReference type="EMBL" id="BAABRR010000013">
    <property type="protein sequence ID" value="GAA5519768.1"/>
    <property type="molecule type" value="Genomic_DNA"/>
</dbReference>